<dbReference type="AlphaFoldDB" id="A0A4Y7LQV4"/>
<protein>
    <submittedName>
        <fullName evidence="4">EOG090X03GO</fullName>
    </submittedName>
</protein>
<dbReference type="Pfam" id="PF06046">
    <property type="entry name" value="Sec6"/>
    <property type="match status" value="1"/>
</dbReference>
<sequence>MKVEELEKEARSSAVKQVSNMLSRPDQLEKCEKLIQVVTRKKASVEALLKTAVQSQVESIQVGLQQLQSTLKDLDSVKSKLVDIEGLIKPLSSLNESVKQVEQECAIHAQYAVAMENLKHIFKVPESVEKTRHWISEGKLLHAHQSLTDLENSRDDLLYELHRLPSHSIQDQQMLKAYFSGVENLSDQLSKQLWLVLGRSLNTVRKEPQVVVTAVRIIEREERVDSFVIQRQKQSGFLPPGRPKNWKQRALEVLSDAVTERIEGNQIEEREDNKMWLVRHLEVTRLLIVEDLRVVKTLCAPCFPPHWDIFSAFVKMYHSNLSKHLEEIIAAGLIANEQVVLLAWVLQTYPSNDLLMHPDLRIDLNNLESLLKESSVKKLVKAYLANMTVNYGDWMKRTIETEARDWRRPVEPDEDGDGHYHTEGTVIIFQMVEQNLTVSRTVSDELMLQALNLGLEQIIQYGCLYREAINLYKSKHFEDRSQVPYFTLYMIAIINNCLNVIELSKQMKSRYLKEGDQTMAKSFEKLLTTYQQLRDDSAGYLLEEAFLDLEPHFQDLFTRKWITSAVPVDTICATLEDYFQDYMHLIPRNFDYVIREAELCIARKYTGSMFQKKMSLKTNEERREAGEKMLREAGQIAALLAPASSSLATARAMEDAPQEAISAIAEVIRSDLEMVSLELHGFIKKYPDLNQEQLVCLLSLRGDIDRRDGREMATSLLSESSQHKTSKVTIFSQIPVSASIFS</sequence>
<dbReference type="GO" id="GO:0000149">
    <property type="term" value="F:SNARE binding"/>
    <property type="evidence" value="ECO:0007669"/>
    <property type="project" value="TreeGrafter"/>
</dbReference>
<keyword evidence="3" id="KW-0268">Exocytosis</keyword>
<dbReference type="PANTHER" id="PTHR21292:SF1">
    <property type="entry name" value="EXOCYST COMPLEX COMPONENT 3"/>
    <property type="match status" value="1"/>
</dbReference>
<dbReference type="InterPro" id="IPR042532">
    <property type="entry name" value="EXOC3/Sec6_C"/>
</dbReference>
<evidence type="ECO:0000256" key="1">
    <source>
        <dbReference type="ARBA" id="ARBA00009447"/>
    </source>
</evidence>
<organism evidence="4">
    <name type="scientific">Eubosmina coregoni</name>
    <dbReference type="NCBI Taxonomy" id="186181"/>
    <lineage>
        <taxon>Eukaryota</taxon>
        <taxon>Metazoa</taxon>
        <taxon>Ecdysozoa</taxon>
        <taxon>Arthropoda</taxon>
        <taxon>Crustacea</taxon>
        <taxon>Branchiopoda</taxon>
        <taxon>Diplostraca</taxon>
        <taxon>Cladocera</taxon>
        <taxon>Anomopoda</taxon>
        <taxon>Bosminidae</taxon>
        <taxon>Eubosmina</taxon>
    </lineage>
</organism>
<dbReference type="Gene3D" id="1.10.357.50">
    <property type="match status" value="1"/>
</dbReference>
<name>A0A4Y7LQV4_9CRUS</name>
<dbReference type="Gene3D" id="1.10.357.70">
    <property type="entry name" value="Exocyst complex component Sec6, C-terminal domain"/>
    <property type="match status" value="1"/>
</dbReference>
<evidence type="ECO:0000256" key="2">
    <source>
        <dbReference type="ARBA" id="ARBA00022448"/>
    </source>
</evidence>
<dbReference type="PANTHER" id="PTHR21292">
    <property type="entry name" value="EXOCYST COMPLEX COMPONENT SEC6-RELATED"/>
    <property type="match status" value="1"/>
</dbReference>
<evidence type="ECO:0000313" key="4">
    <source>
        <dbReference type="EMBL" id="SVE69703.1"/>
    </source>
</evidence>
<evidence type="ECO:0000256" key="3">
    <source>
        <dbReference type="ARBA" id="ARBA00022483"/>
    </source>
</evidence>
<keyword evidence="2" id="KW-0813">Transport</keyword>
<dbReference type="GO" id="GO:0051601">
    <property type="term" value="P:exocyst localization"/>
    <property type="evidence" value="ECO:0007669"/>
    <property type="project" value="TreeGrafter"/>
</dbReference>
<reference evidence="4" key="1">
    <citation type="submission" date="2018-08" db="EMBL/GenBank/DDBJ databases">
        <authorList>
            <person name="Cornetti L."/>
        </authorList>
    </citation>
    <scope>NUCLEOTIDE SEQUENCE</scope>
    <source>
        <strain evidence="4">FI-BAL1-1</strain>
    </source>
</reference>
<dbReference type="GO" id="GO:0000145">
    <property type="term" value="C:exocyst"/>
    <property type="evidence" value="ECO:0007669"/>
    <property type="project" value="InterPro"/>
</dbReference>
<accession>A0A4Y7LQV4</accession>
<comment type="similarity">
    <text evidence="1">Belongs to the SEC6 family.</text>
</comment>
<gene>
    <name evidence="4" type="primary">EOG090X03GO</name>
</gene>
<proteinExistence type="evidence at transcript level"/>
<dbReference type="FunFam" id="1.10.357.70:FF:000001">
    <property type="entry name" value="Exocyst complex component 3"/>
    <property type="match status" value="1"/>
</dbReference>
<dbReference type="EMBL" id="LR000084">
    <property type="protein sequence ID" value="SVE69703.1"/>
    <property type="molecule type" value="mRNA"/>
</dbReference>
<dbReference type="InterPro" id="IPR010326">
    <property type="entry name" value="EXOC3/Sec6"/>
</dbReference>
<dbReference type="GO" id="GO:0006887">
    <property type="term" value="P:exocytosis"/>
    <property type="evidence" value="ECO:0007669"/>
    <property type="project" value="UniProtKB-KW"/>
</dbReference>